<feature type="domain" description="Metallo-beta-lactamase" evidence="1">
    <location>
        <begin position="42"/>
        <end position="247"/>
    </location>
</feature>
<dbReference type="OrthoDB" id="9800940at2"/>
<proteinExistence type="predicted"/>
<dbReference type="PANTHER" id="PTHR46504">
    <property type="entry name" value="TRNASE Z TRZ1"/>
    <property type="match status" value="1"/>
</dbReference>
<sequence>MGSHKLAYIETDDLTVMGYSVAGEETVVAVPQLDVCFDIGKAPDQVISIDNLLLTHGHMDHAAGIAYYLSHRKFCGQKPGTVLTPKNTVKPISTIVKAWGKLDGNEIPVYLVGVEDGDECEIKPNIFARAFATKHSRGAVGYSVIERRKKLKEEYLGLSGPEIVDLKKQGVTIDYTVEIPLVSYLGDTEYMDFAQLEHVRKSKILIAECTFLLEEHRERAHAGRHMHIDQFADLVERMDNQTIIVTHLTQRMGIGEAKKILRKRMSAESYKKTRLLMDRKFMQS</sequence>
<dbReference type="InterPro" id="IPR036866">
    <property type="entry name" value="RibonucZ/Hydroxyglut_hydro"/>
</dbReference>
<organism evidence="2 3">
    <name type="scientific">Anaerohalosphaera lusitana</name>
    <dbReference type="NCBI Taxonomy" id="1936003"/>
    <lineage>
        <taxon>Bacteria</taxon>
        <taxon>Pseudomonadati</taxon>
        <taxon>Planctomycetota</taxon>
        <taxon>Phycisphaerae</taxon>
        <taxon>Sedimentisphaerales</taxon>
        <taxon>Anaerohalosphaeraceae</taxon>
        <taxon>Anaerohalosphaera</taxon>
    </lineage>
</organism>
<gene>
    <name evidence="2" type="ORF">STSP2_01765</name>
</gene>
<name>A0A1U9NLC2_9BACT</name>
<dbReference type="STRING" id="1936003.STSP2_01765"/>
<dbReference type="Proteomes" id="UP000189674">
    <property type="component" value="Chromosome"/>
</dbReference>
<evidence type="ECO:0000313" key="3">
    <source>
        <dbReference type="Proteomes" id="UP000189674"/>
    </source>
</evidence>
<dbReference type="InterPro" id="IPR001279">
    <property type="entry name" value="Metallo-B-lactamas"/>
</dbReference>
<keyword evidence="3" id="KW-1185">Reference proteome</keyword>
<dbReference type="KEGG" id="alus:STSP2_01765"/>
<dbReference type="EMBL" id="CP019791">
    <property type="protein sequence ID" value="AQT68597.1"/>
    <property type="molecule type" value="Genomic_DNA"/>
</dbReference>
<evidence type="ECO:0000259" key="1">
    <source>
        <dbReference type="Pfam" id="PF12706"/>
    </source>
</evidence>
<dbReference type="Pfam" id="PF12706">
    <property type="entry name" value="Lactamase_B_2"/>
    <property type="match status" value="1"/>
</dbReference>
<reference evidence="3" key="1">
    <citation type="submission" date="2017-02" db="EMBL/GenBank/DDBJ databases">
        <title>Comparative genomics and description of representatives of a novel lineage of planctomycetes thriving in anoxic sediments.</title>
        <authorList>
            <person name="Spring S."/>
            <person name="Bunk B."/>
            <person name="Sproer C."/>
        </authorList>
    </citation>
    <scope>NUCLEOTIDE SEQUENCE [LARGE SCALE GENOMIC DNA]</scope>
    <source>
        <strain evidence="3">ST-NAGAB-D1</strain>
    </source>
</reference>
<dbReference type="PANTHER" id="PTHR46504:SF2">
    <property type="entry name" value="TRNASE Z TRZ1"/>
    <property type="match status" value="1"/>
</dbReference>
<accession>A0A1U9NLC2</accession>
<dbReference type="SUPFAM" id="SSF56281">
    <property type="entry name" value="Metallo-hydrolase/oxidoreductase"/>
    <property type="match status" value="1"/>
</dbReference>
<protein>
    <submittedName>
        <fullName evidence="2">Ribonuclease Z</fullName>
    </submittedName>
</protein>
<dbReference type="Gene3D" id="3.60.15.10">
    <property type="entry name" value="Ribonuclease Z/Hydroxyacylglutathione hydrolase-like"/>
    <property type="match status" value="1"/>
</dbReference>
<evidence type="ECO:0000313" key="2">
    <source>
        <dbReference type="EMBL" id="AQT68597.1"/>
    </source>
</evidence>
<dbReference type="RefSeq" id="WP_146661749.1">
    <property type="nucleotide sequence ID" value="NZ_CP019791.1"/>
</dbReference>
<dbReference type="AlphaFoldDB" id="A0A1U9NLC2"/>